<evidence type="ECO:0000313" key="2">
    <source>
        <dbReference type="EMBL" id="CAD8072316.1"/>
    </source>
</evidence>
<evidence type="ECO:0000256" key="1">
    <source>
        <dbReference type="SAM" id="Phobius"/>
    </source>
</evidence>
<reference evidence="2" key="1">
    <citation type="submission" date="2021-01" db="EMBL/GenBank/DDBJ databases">
        <authorList>
            <consortium name="Genoscope - CEA"/>
            <person name="William W."/>
        </authorList>
    </citation>
    <scope>NUCLEOTIDE SEQUENCE</scope>
</reference>
<protein>
    <submittedName>
        <fullName evidence="2">Uncharacterized protein</fullName>
    </submittedName>
</protein>
<keyword evidence="3" id="KW-1185">Reference proteome</keyword>
<proteinExistence type="predicted"/>
<sequence length="102" mass="12038">MNFRSFISAFLQGENIAFASINYSAYLGTLIFGFFGSQIKNKKIFQKNKLLWKKFAKQNKSRNIYSKLHYIIDQTINTECQFDNESQLLFLDEGFLLKLEIY</sequence>
<dbReference type="Proteomes" id="UP000692954">
    <property type="component" value="Unassembled WGS sequence"/>
</dbReference>
<evidence type="ECO:0000313" key="3">
    <source>
        <dbReference type="Proteomes" id="UP000692954"/>
    </source>
</evidence>
<keyword evidence="1" id="KW-0472">Membrane</keyword>
<accession>A0A8S1M6U4</accession>
<dbReference type="AlphaFoldDB" id="A0A8S1M6U4"/>
<organism evidence="2 3">
    <name type="scientific">Paramecium sonneborni</name>
    <dbReference type="NCBI Taxonomy" id="65129"/>
    <lineage>
        <taxon>Eukaryota</taxon>
        <taxon>Sar</taxon>
        <taxon>Alveolata</taxon>
        <taxon>Ciliophora</taxon>
        <taxon>Intramacronucleata</taxon>
        <taxon>Oligohymenophorea</taxon>
        <taxon>Peniculida</taxon>
        <taxon>Parameciidae</taxon>
        <taxon>Paramecium</taxon>
    </lineage>
</organism>
<dbReference type="EMBL" id="CAJJDN010000029">
    <property type="protein sequence ID" value="CAD8072316.1"/>
    <property type="molecule type" value="Genomic_DNA"/>
</dbReference>
<comment type="caution">
    <text evidence="2">The sequence shown here is derived from an EMBL/GenBank/DDBJ whole genome shotgun (WGS) entry which is preliminary data.</text>
</comment>
<name>A0A8S1M6U4_9CILI</name>
<keyword evidence="1" id="KW-1133">Transmembrane helix</keyword>
<gene>
    <name evidence="2" type="ORF">PSON_ATCC_30995.1.T0290103</name>
</gene>
<feature type="transmembrane region" description="Helical" evidence="1">
    <location>
        <begin position="16"/>
        <end position="37"/>
    </location>
</feature>
<keyword evidence="1" id="KW-0812">Transmembrane</keyword>